<feature type="domain" description="RNase H type-1" evidence="1">
    <location>
        <begin position="120"/>
        <end position="176"/>
    </location>
</feature>
<sequence>MVTELGAWDWQLLSHLLPDMVLRKIAAIRPPSIVREGCARLVLGRVSKFSLKSAYKAIDNVPLDECNVDWKFIWKLNIPQRIRVLEAFRSLLVQDELLRPHVPWCLPEIGWVKINCDGAIEVEIDSLETCRISNHLSESLANSNLVVAIHELCQRSWRVAIQHIRREANAVADKMAVVVRDLPVGVAAYTAPPEFILTLLHDDLSLIV</sequence>
<dbReference type="EMBL" id="JBBPBN010000017">
    <property type="protein sequence ID" value="KAK9020290.1"/>
    <property type="molecule type" value="Genomic_DNA"/>
</dbReference>
<evidence type="ECO:0000313" key="3">
    <source>
        <dbReference type="Proteomes" id="UP001396334"/>
    </source>
</evidence>
<comment type="caution">
    <text evidence="2">The sequence shown here is derived from an EMBL/GenBank/DDBJ whole genome shotgun (WGS) entry which is preliminary data.</text>
</comment>
<organism evidence="2 3">
    <name type="scientific">Hibiscus sabdariffa</name>
    <name type="common">roselle</name>
    <dbReference type="NCBI Taxonomy" id="183260"/>
    <lineage>
        <taxon>Eukaryota</taxon>
        <taxon>Viridiplantae</taxon>
        <taxon>Streptophyta</taxon>
        <taxon>Embryophyta</taxon>
        <taxon>Tracheophyta</taxon>
        <taxon>Spermatophyta</taxon>
        <taxon>Magnoliopsida</taxon>
        <taxon>eudicotyledons</taxon>
        <taxon>Gunneridae</taxon>
        <taxon>Pentapetalae</taxon>
        <taxon>rosids</taxon>
        <taxon>malvids</taxon>
        <taxon>Malvales</taxon>
        <taxon>Malvaceae</taxon>
        <taxon>Malvoideae</taxon>
        <taxon>Hibiscus</taxon>
    </lineage>
</organism>
<dbReference type="Proteomes" id="UP001396334">
    <property type="component" value="Unassembled WGS sequence"/>
</dbReference>
<name>A0ABR2S4Y7_9ROSI</name>
<dbReference type="Pfam" id="PF13456">
    <property type="entry name" value="RVT_3"/>
    <property type="match status" value="1"/>
</dbReference>
<dbReference type="PANTHER" id="PTHR47723">
    <property type="entry name" value="OS05G0353850 PROTEIN"/>
    <property type="match status" value="1"/>
</dbReference>
<reference evidence="2 3" key="1">
    <citation type="journal article" date="2024" name="G3 (Bethesda)">
        <title>Genome assembly of Hibiscus sabdariffa L. provides insights into metabolisms of medicinal natural products.</title>
        <authorList>
            <person name="Kim T."/>
        </authorList>
    </citation>
    <scope>NUCLEOTIDE SEQUENCE [LARGE SCALE GENOMIC DNA]</scope>
    <source>
        <strain evidence="2">TK-2024</strain>
        <tissue evidence="2">Old leaves</tissue>
    </source>
</reference>
<proteinExistence type="predicted"/>
<evidence type="ECO:0000313" key="2">
    <source>
        <dbReference type="EMBL" id="KAK9020290.1"/>
    </source>
</evidence>
<protein>
    <recommendedName>
        <fullName evidence="1">RNase H type-1 domain-containing protein</fullName>
    </recommendedName>
</protein>
<accession>A0ABR2S4Y7</accession>
<evidence type="ECO:0000259" key="1">
    <source>
        <dbReference type="Pfam" id="PF13456"/>
    </source>
</evidence>
<keyword evidence="3" id="KW-1185">Reference proteome</keyword>
<dbReference type="InterPro" id="IPR002156">
    <property type="entry name" value="RNaseH_domain"/>
</dbReference>
<gene>
    <name evidence="2" type="ORF">V6N11_054780</name>
</gene>
<dbReference type="PANTHER" id="PTHR47723:SF13">
    <property type="entry name" value="PUTATIVE-RELATED"/>
    <property type="match status" value="1"/>
</dbReference>
<dbReference type="InterPro" id="IPR053151">
    <property type="entry name" value="RNase_H-like"/>
</dbReference>